<organism evidence="4 5">
    <name type="scientific">Pseudonocardia acidicola</name>
    <dbReference type="NCBI Taxonomy" id="2724939"/>
    <lineage>
        <taxon>Bacteria</taxon>
        <taxon>Bacillati</taxon>
        <taxon>Actinomycetota</taxon>
        <taxon>Actinomycetes</taxon>
        <taxon>Pseudonocardiales</taxon>
        <taxon>Pseudonocardiaceae</taxon>
        <taxon>Pseudonocardia</taxon>
    </lineage>
</organism>
<dbReference type="PANTHER" id="PTHR30522:SF0">
    <property type="entry name" value="NUCLEOSIDE TRIPHOSPHATE PYROPHOSPHOHYDROLASE"/>
    <property type="match status" value="1"/>
</dbReference>
<proteinExistence type="predicted"/>
<feature type="chain" id="PRO_5045657627" evidence="2">
    <location>
        <begin position="33"/>
        <end position="321"/>
    </location>
</feature>
<gene>
    <name evidence="4" type="ORF">HF526_14555</name>
</gene>
<feature type="domain" description="NTP pyrophosphohydrolase MazG-like" evidence="3">
    <location>
        <begin position="108"/>
        <end position="184"/>
    </location>
</feature>
<dbReference type="SUPFAM" id="SSF101386">
    <property type="entry name" value="all-alpha NTP pyrophosphatases"/>
    <property type="match status" value="1"/>
</dbReference>
<feature type="signal peptide" evidence="2">
    <location>
        <begin position="1"/>
        <end position="32"/>
    </location>
</feature>
<reference evidence="4 5" key="1">
    <citation type="submission" date="2020-04" db="EMBL/GenBank/DDBJ databases">
        <authorList>
            <person name="Klaysubun C."/>
            <person name="Duangmal K."/>
            <person name="Lipun K."/>
        </authorList>
    </citation>
    <scope>NUCLEOTIDE SEQUENCE [LARGE SCALE GENOMIC DNA]</scope>
    <source>
        <strain evidence="4 5">K10HN5</strain>
    </source>
</reference>
<dbReference type="EMBL" id="JAAXLA010000023">
    <property type="protein sequence ID" value="NMH98516.1"/>
    <property type="molecule type" value="Genomic_DNA"/>
</dbReference>
<sequence length="321" mass="33852">MSRTVVVLSPRLGAVLPAAALPALRTAPVVLAAADVPADLVAAAGAEPLGGPVPADAVLLTTDPAHPAIAGAAEVITTPEPAGASLLDAVAVMDRLRSPGGCPWDAEQTHTSLLQYLVEEAYELYQAIEDGERDAIREELGDVLLQVLFHARVAAEGADGKPFDIDDVAGELVAKLVGRHPHVFAGTERIDTAERQQHRWEELKRVEKQRESSVDGVPLGQPAVALAAKLTSRTARAGLPADLLPDGCTVGEQLFALAAKAKLAGLDPEAALRGVARRFADTVRDAERAARDEGLDPHALDPEAWHRHWPASRSEPAREPG</sequence>
<dbReference type="Proteomes" id="UP000820669">
    <property type="component" value="Unassembled WGS sequence"/>
</dbReference>
<evidence type="ECO:0000259" key="3">
    <source>
        <dbReference type="Pfam" id="PF03819"/>
    </source>
</evidence>
<dbReference type="CDD" id="cd11528">
    <property type="entry name" value="NTP-PPase_MazG_Nterm"/>
    <property type="match status" value="1"/>
</dbReference>
<keyword evidence="5" id="KW-1185">Reference proteome</keyword>
<protein>
    <submittedName>
        <fullName evidence="4">MazG family protein</fullName>
    </submittedName>
</protein>
<accession>A0ABX1SAD6</accession>
<dbReference type="RefSeq" id="WP_169381958.1">
    <property type="nucleotide sequence ID" value="NZ_JAAXLA010000023.1"/>
</dbReference>
<comment type="caution">
    <text evidence="4">The sequence shown here is derived from an EMBL/GenBank/DDBJ whole genome shotgun (WGS) entry which is preliminary data.</text>
</comment>
<dbReference type="Gene3D" id="1.10.287.1080">
    <property type="entry name" value="MazG-like"/>
    <property type="match status" value="2"/>
</dbReference>
<dbReference type="InterPro" id="IPR011551">
    <property type="entry name" value="NTP_PyrPHydrolase_MazG"/>
</dbReference>
<evidence type="ECO:0000256" key="2">
    <source>
        <dbReference type="SAM" id="SignalP"/>
    </source>
</evidence>
<dbReference type="InterPro" id="IPR004518">
    <property type="entry name" value="MazG-like_dom"/>
</dbReference>
<evidence type="ECO:0000313" key="5">
    <source>
        <dbReference type="Proteomes" id="UP000820669"/>
    </source>
</evidence>
<feature type="compositionally biased region" description="Basic and acidic residues" evidence="1">
    <location>
        <begin position="287"/>
        <end position="306"/>
    </location>
</feature>
<dbReference type="Pfam" id="PF03819">
    <property type="entry name" value="MazG"/>
    <property type="match status" value="1"/>
</dbReference>
<evidence type="ECO:0000313" key="4">
    <source>
        <dbReference type="EMBL" id="NMH98516.1"/>
    </source>
</evidence>
<feature type="region of interest" description="Disordered" evidence="1">
    <location>
        <begin position="287"/>
        <end position="321"/>
    </location>
</feature>
<name>A0ABX1SAD6_9PSEU</name>
<dbReference type="InterPro" id="IPR048015">
    <property type="entry name" value="NTP-PPase_MazG-like_N"/>
</dbReference>
<evidence type="ECO:0000256" key="1">
    <source>
        <dbReference type="SAM" id="MobiDB-lite"/>
    </source>
</evidence>
<dbReference type="PANTHER" id="PTHR30522">
    <property type="entry name" value="NUCLEOSIDE TRIPHOSPHATE PYROPHOSPHOHYDROLASE"/>
    <property type="match status" value="1"/>
</dbReference>
<keyword evidence="2" id="KW-0732">Signal</keyword>